<dbReference type="CDD" id="cd04584">
    <property type="entry name" value="CBS_pair_AcuB_like"/>
    <property type="match status" value="1"/>
</dbReference>
<dbReference type="AlphaFoldDB" id="E1Y8L0"/>
<evidence type="ECO:0000259" key="3">
    <source>
        <dbReference type="PROSITE" id="PS51371"/>
    </source>
</evidence>
<organism evidence="4">
    <name type="scientific">uncultured Desulfobacterium sp</name>
    <dbReference type="NCBI Taxonomy" id="201089"/>
    <lineage>
        <taxon>Bacteria</taxon>
        <taxon>Pseudomonadati</taxon>
        <taxon>Thermodesulfobacteriota</taxon>
        <taxon>Desulfobacteria</taxon>
        <taxon>Desulfobacterales</taxon>
        <taxon>Desulfobacteriaceae</taxon>
        <taxon>Desulfobacterium</taxon>
        <taxon>environmental samples</taxon>
    </lineage>
</organism>
<proteinExistence type="predicted"/>
<dbReference type="PANTHER" id="PTHR48108">
    <property type="entry name" value="CBS DOMAIN-CONTAINING PROTEIN CBSX2, CHLOROPLASTIC"/>
    <property type="match status" value="1"/>
</dbReference>
<keyword evidence="1" id="KW-0677">Repeat</keyword>
<evidence type="ECO:0000256" key="1">
    <source>
        <dbReference type="ARBA" id="ARBA00022737"/>
    </source>
</evidence>
<dbReference type="EMBL" id="FR695864">
    <property type="protein sequence ID" value="CBX26904.1"/>
    <property type="molecule type" value="Genomic_DNA"/>
</dbReference>
<keyword evidence="2" id="KW-0129">CBS domain</keyword>
<dbReference type="PANTHER" id="PTHR48108:SF34">
    <property type="entry name" value="CBS DOMAIN-CONTAINING PROTEIN YHCV"/>
    <property type="match status" value="1"/>
</dbReference>
<dbReference type="SMART" id="SM00116">
    <property type="entry name" value="CBS"/>
    <property type="match status" value="2"/>
</dbReference>
<dbReference type="InterPro" id="IPR046342">
    <property type="entry name" value="CBS_dom_sf"/>
</dbReference>
<feature type="domain" description="CBS" evidence="3">
    <location>
        <begin position="21"/>
        <end position="79"/>
    </location>
</feature>
<gene>
    <name evidence="4" type="ORF">N47_A09330</name>
</gene>
<dbReference type="Gene3D" id="3.10.580.10">
    <property type="entry name" value="CBS-domain"/>
    <property type="match status" value="2"/>
</dbReference>
<dbReference type="InterPro" id="IPR000644">
    <property type="entry name" value="CBS_dom"/>
</dbReference>
<dbReference type="PROSITE" id="PS51371">
    <property type="entry name" value="CBS"/>
    <property type="match status" value="2"/>
</dbReference>
<reference evidence="4" key="1">
    <citation type="journal article" date="2011" name="Environ. Microbiol.">
        <title>Genomic insights into the metabolic potential of the polycyclic aromatic hydrocarbon degrading sulfate-reducing Deltaproteobacterium N47.</title>
        <authorList>
            <person name="Bergmann F."/>
            <person name="Selesi D."/>
            <person name="Weinmaier T."/>
            <person name="Tischler P."/>
            <person name="Rattei T."/>
            <person name="Meckenstock R.U."/>
        </authorList>
    </citation>
    <scope>NUCLEOTIDE SEQUENCE</scope>
</reference>
<evidence type="ECO:0000256" key="2">
    <source>
        <dbReference type="PROSITE-ProRule" id="PRU00703"/>
    </source>
</evidence>
<feature type="domain" description="CBS" evidence="3">
    <location>
        <begin position="85"/>
        <end position="143"/>
    </location>
</feature>
<evidence type="ECO:0000313" key="4">
    <source>
        <dbReference type="EMBL" id="CBX26904.1"/>
    </source>
</evidence>
<dbReference type="SUPFAM" id="SSF54631">
    <property type="entry name" value="CBS-domain pair"/>
    <property type="match status" value="1"/>
</dbReference>
<protein>
    <recommendedName>
        <fullName evidence="3">CBS domain-containing protein</fullName>
    </recommendedName>
</protein>
<dbReference type="InterPro" id="IPR051462">
    <property type="entry name" value="CBS_domain-containing"/>
</dbReference>
<dbReference type="Pfam" id="PF00571">
    <property type="entry name" value="CBS"/>
    <property type="match status" value="2"/>
</dbReference>
<accession>E1Y8L0</accession>
<sequence>MSRKNRQSTKKVNDMKIESLMVPDPITITENSSITEAIDLMKVNSIRHLPVVGKNKTLKGFITLSVLKQGLVHTMIGDLSLNDLIIKSPITVSPDEDIEVAAQKIYNHKIGGMPVVKGNKLVGIITVTDILGAFINMMGLLTSSSRIDVVVDDTQESFRKALRIIQEMGGDIISVGMTANRKGSKRTYYFRLSACDTETIRGSLEKEGFKVESAID</sequence>
<name>E1Y8L0_9BACT</name>